<keyword evidence="2" id="KW-1185">Reference proteome</keyword>
<accession>E2BPC6</accession>
<dbReference type="Proteomes" id="UP000008237">
    <property type="component" value="Unassembled WGS sequence"/>
</dbReference>
<feature type="non-terminal residue" evidence="1">
    <location>
        <position position="1"/>
    </location>
</feature>
<evidence type="ECO:0000313" key="1">
    <source>
        <dbReference type="EMBL" id="EFN82451.1"/>
    </source>
</evidence>
<dbReference type="InterPro" id="IPR036397">
    <property type="entry name" value="RNaseH_sf"/>
</dbReference>
<gene>
    <name evidence="1" type="ORF">EAI_05331</name>
</gene>
<dbReference type="EMBL" id="GL449613">
    <property type="protein sequence ID" value="EFN82451.1"/>
    <property type="molecule type" value="Genomic_DNA"/>
</dbReference>
<name>E2BPC6_HARSA</name>
<organism evidence="2">
    <name type="scientific">Harpegnathos saltator</name>
    <name type="common">Jerdon's jumping ant</name>
    <dbReference type="NCBI Taxonomy" id="610380"/>
    <lineage>
        <taxon>Eukaryota</taxon>
        <taxon>Metazoa</taxon>
        <taxon>Ecdysozoa</taxon>
        <taxon>Arthropoda</taxon>
        <taxon>Hexapoda</taxon>
        <taxon>Insecta</taxon>
        <taxon>Pterygota</taxon>
        <taxon>Neoptera</taxon>
        <taxon>Endopterygota</taxon>
        <taxon>Hymenoptera</taxon>
        <taxon>Apocrita</taxon>
        <taxon>Aculeata</taxon>
        <taxon>Formicoidea</taxon>
        <taxon>Formicidae</taxon>
        <taxon>Ponerinae</taxon>
        <taxon>Ponerini</taxon>
        <taxon>Harpegnathos</taxon>
    </lineage>
</organism>
<dbReference type="PANTHER" id="PTHR46060:SF3">
    <property type="entry name" value="PROTEIN GVQW3"/>
    <property type="match status" value="1"/>
</dbReference>
<dbReference type="GO" id="GO:0008168">
    <property type="term" value="F:methyltransferase activity"/>
    <property type="evidence" value="ECO:0007669"/>
    <property type="project" value="UniProtKB-KW"/>
</dbReference>
<evidence type="ECO:0000313" key="2">
    <source>
        <dbReference type="Proteomes" id="UP000008237"/>
    </source>
</evidence>
<dbReference type="InParanoid" id="E2BPC6"/>
<proteinExistence type="predicted"/>
<dbReference type="GO" id="GO:0032259">
    <property type="term" value="P:methylation"/>
    <property type="evidence" value="ECO:0007669"/>
    <property type="project" value="UniProtKB-KW"/>
</dbReference>
<reference evidence="1 2" key="1">
    <citation type="journal article" date="2010" name="Science">
        <title>Genomic comparison of the ants Camponotus floridanus and Harpegnathos saltator.</title>
        <authorList>
            <person name="Bonasio R."/>
            <person name="Zhang G."/>
            <person name="Ye C."/>
            <person name="Mutti N.S."/>
            <person name="Fang X."/>
            <person name="Qin N."/>
            <person name="Donahue G."/>
            <person name="Yang P."/>
            <person name="Li Q."/>
            <person name="Li C."/>
            <person name="Zhang P."/>
            <person name="Huang Z."/>
            <person name="Berger S.L."/>
            <person name="Reinberg D."/>
            <person name="Wang J."/>
            <person name="Liebig J."/>
        </authorList>
    </citation>
    <scope>NUCLEOTIDE SEQUENCE [LARGE SCALE GENOMIC DNA]</scope>
    <source>
        <strain evidence="1 2">R22 G/1</strain>
    </source>
</reference>
<protein>
    <submittedName>
        <fullName evidence="1">Histone-lysine N-methyltransferase SETMAR</fullName>
    </submittedName>
</protein>
<dbReference type="AlphaFoldDB" id="E2BPC6"/>
<keyword evidence="1" id="KW-0808">Transferase</keyword>
<dbReference type="PANTHER" id="PTHR46060">
    <property type="entry name" value="MARINER MOS1 TRANSPOSASE-LIKE PROTEIN"/>
    <property type="match status" value="1"/>
</dbReference>
<feature type="non-terminal residue" evidence="1">
    <location>
        <position position="91"/>
    </location>
</feature>
<sequence>IRKIILLHNNQRQRSAPLGCIGDEKTLMKLESEGLLHPVYFPDLAASDYHLFRSMQHFLKDTLFRNYEEVQKWIDEWITSKDRAFFRRGIQ</sequence>
<dbReference type="Gene3D" id="3.30.420.10">
    <property type="entry name" value="Ribonuclease H-like superfamily/Ribonuclease H"/>
    <property type="match status" value="1"/>
</dbReference>
<dbReference type="GO" id="GO:0003676">
    <property type="term" value="F:nucleic acid binding"/>
    <property type="evidence" value="ECO:0007669"/>
    <property type="project" value="InterPro"/>
</dbReference>
<dbReference type="InterPro" id="IPR052709">
    <property type="entry name" value="Transposase-MT_Hybrid"/>
</dbReference>
<keyword evidence="1" id="KW-0489">Methyltransferase</keyword>